<comment type="subunit">
    <text evidence="6">Homooctamer; tetramer of dimers.</text>
</comment>
<feature type="binding site" description="in other chain" evidence="6">
    <location>
        <position position="33"/>
    </location>
    <ligand>
        <name>NAD(+)</name>
        <dbReference type="ChEBI" id="CHEBI:57540"/>
        <note>ligand shared between two adjacent protomers</note>
    </ligand>
</feature>
<evidence type="ECO:0000256" key="5">
    <source>
        <dbReference type="ARBA" id="ARBA00023027"/>
    </source>
</evidence>
<dbReference type="RefSeq" id="WP_114607121.1">
    <property type="nucleotide sequence ID" value="NZ_JABVZQ010000004.1"/>
</dbReference>
<reference evidence="7 8" key="1">
    <citation type="journal article" date="2020" name="Microorganisms">
        <title>Simultaneous Genome Sequencing of Prosthecochloris ethylica and Desulfuromonas acetoxidans within a Syntrophic Mixture Reveals Unique Pili and Protein Interactions.</title>
        <authorList>
            <person name="Kyndt J.A."/>
            <person name="Van Beeumen J.J."/>
            <person name="Meyer T.E."/>
        </authorList>
    </citation>
    <scope>NUCLEOTIDE SEQUENCE [LARGE SCALE GENOMIC DNA]</scope>
    <source>
        <strain evidence="7 8">N3</strain>
    </source>
</reference>
<feature type="binding site" description="in other chain" evidence="6">
    <location>
        <position position="124"/>
    </location>
    <ligand>
        <name>NAD(+)</name>
        <dbReference type="ChEBI" id="CHEBI:57540"/>
        <note>ligand shared between two adjacent protomers</note>
    </ligand>
</feature>
<feature type="binding site" description="in other chain" evidence="6">
    <location>
        <position position="167"/>
    </location>
    <ligand>
        <name>Fe cation</name>
        <dbReference type="ChEBI" id="CHEBI:24875"/>
        <note>ligand shared between two adjacent protomers</note>
    </ligand>
</feature>
<evidence type="ECO:0000256" key="1">
    <source>
        <dbReference type="ARBA" id="ARBA00022679"/>
    </source>
</evidence>
<dbReference type="EMBL" id="JADGII010000002">
    <property type="protein sequence ID" value="MBF0635888.1"/>
    <property type="molecule type" value="Genomic_DNA"/>
</dbReference>
<comment type="cofactor">
    <cofactor evidence="6">
        <name>Fe(2+)</name>
        <dbReference type="ChEBI" id="CHEBI:29033"/>
    </cofactor>
</comment>
<dbReference type="SUPFAM" id="SSF51905">
    <property type="entry name" value="FAD/NAD(P)-binding domain"/>
    <property type="match status" value="1"/>
</dbReference>
<feature type="binding site" evidence="6">
    <location>
        <position position="152"/>
    </location>
    <ligand>
        <name>Fe cation</name>
        <dbReference type="ChEBI" id="CHEBI:24875"/>
        <note>ligand shared between two adjacent protomers</note>
    </ligand>
</feature>
<proteinExistence type="inferred from homology"/>
<dbReference type="InterPro" id="IPR036188">
    <property type="entry name" value="FAD/NAD-bd_sf"/>
</dbReference>
<gene>
    <name evidence="6" type="primary">thi4</name>
    <name evidence="7" type="ORF">INT08_01645</name>
</gene>
<feature type="binding site" evidence="6">
    <location>
        <position position="231"/>
    </location>
    <ligand>
        <name>glycine</name>
        <dbReference type="ChEBI" id="CHEBI:57305"/>
    </ligand>
</feature>
<feature type="binding site" description="in other chain" evidence="6">
    <location>
        <position position="221"/>
    </location>
    <ligand>
        <name>NAD(+)</name>
        <dbReference type="ChEBI" id="CHEBI:57540"/>
        <note>ligand shared between two adjacent protomers</note>
    </ligand>
</feature>
<keyword evidence="8" id="KW-1185">Reference proteome</keyword>
<feature type="binding site" evidence="6">
    <location>
        <begin position="150"/>
        <end position="152"/>
    </location>
    <ligand>
        <name>NAD(+)</name>
        <dbReference type="ChEBI" id="CHEBI:57540"/>
        <note>ligand shared between two adjacent protomers</note>
    </ligand>
</feature>
<evidence type="ECO:0000256" key="3">
    <source>
        <dbReference type="ARBA" id="ARBA00022977"/>
    </source>
</evidence>
<keyword evidence="2 6" id="KW-0479">Metal-binding</keyword>
<keyword evidence="4 6" id="KW-0408">Iron</keyword>
<comment type="caution">
    <text evidence="6">Lacks conserved residue(s) required for the propagation of feature annotation.</text>
</comment>
<dbReference type="Proteomes" id="UP000619838">
    <property type="component" value="Unassembled WGS sequence"/>
</dbReference>
<keyword evidence="1 6" id="KW-0808">Transferase</keyword>
<evidence type="ECO:0000256" key="4">
    <source>
        <dbReference type="ARBA" id="ARBA00023004"/>
    </source>
</evidence>
<dbReference type="NCBIfam" id="TIGR00292">
    <property type="entry name" value="sulfide-dependent adenosine diphosphate thiazole synthase"/>
    <property type="match status" value="1"/>
</dbReference>
<feature type="binding site" description="in other chain" evidence="6">
    <location>
        <position position="60"/>
    </location>
    <ligand>
        <name>NAD(+)</name>
        <dbReference type="ChEBI" id="CHEBI:57540"/>
        <note>ligand shared between two adjacent protomers</note>
    </ligand>
</feature>
<dbReference type="InterPro" id="IPR022828">
    <property type="entry name" value="Thi4_prok"/>
</dbReference>
<dbReference type="EC" id="2.4.2.59" evidence="6"/>
<keyword evidence="5 6" id="KW-0520">NAD</keyword>
<dbReference type="PANTHER" id="PTHR43422:SF3">
    <property type="entry name" value="THIAMINE THIAZOLE SYNTHASE"/>
    <property type="match status" value="1"/>
</dbReference>
<comment type="caution">
    <text evidence="7">The sequence shown here is derived from an EMBL/GenBank/DDBJ whole genome shotgun (WGS) entry which is preliminary data.</text>
</comment>
<organism evidence="7 8">
    <name type="scientific">Prosthecochloris ethylica</name>
    <dbReference type="NCBI Taxonomy" id="2743976"/>
    <lineage>
        <taxon>Bacteria</taxon>
        <taxon>Pseudomonadati</taxon>
        <taxon>Chlorobiota</taxon>
        <taxon>Chlorobiia</taxon>
        <taxon>Chlorobiales</taxon>
        <taxon>Chlorobiaceae</taxon>
        <taxon>Prosthecochloris</taxon>
    </lineage>
</organism>
<evidence type="ECO:0000256" key="2">
    <source>
        <dbReference type="ARBA" id="ARBA00022723"/>
    </source>
</evidence>
<evidence type="ECO:0000313" key="8">
    <source>
        <dbReference type="Proteomes" id="UP000619838"/>
    </source>
</evidence>
<comment type="catalytic activity">
    <reaction evidence="6">
        <text>hydrogen sulfide + glycine + NAD(+) = ADP-5-ethyl-4-methylthiazole-2-carboxylate + nicotinamide + 3 H2O + H(+)</text>
        <dbReference type="Rhea" id="RHEA:55704"/>
        <dbReference type="ChEBI" id="CHEBI:15377"/>
        <dbReference type="ChEBI" id="CHEBI:15378"/>
        <dbReference type="ChEBI" id="CHEBI:17154"/>
        <dbReference type="ChEBI" id="CHEBI:29919"/>
        <dbReference type="ChEBI" id="CHEBI:57305"/>
        <dbReference type="ChEBI" id="CHEBI:57540"/>
        <dbReference type="ChEBI" id="CHEBI:139151"/>
        <dbReference type="EC" id="2.4.2.59"/>
    </reaction>
</comment>
<comment type="pathway">
    <text evidence="6">Cofactor biosynthesis; thiamine diphosphate biosynthesis.</text>
</comment>
<dbReference type="PANTHER" id="PTHR43422">
    <property type="entry name" value="THIAMINE THIAZOLE SYNTHASE"/>
    <property type="match status" value="1"/>
</dbReference>
<protein>
    <recommendedName>
        <fullName evidence="6">Thiamine thiazole synthase</fullName>
        <ecNumber evidence="6">2.4.2.59</ecNumber>
    </recommendedName>
</protein>
<keyword evidence="3 6" id="KW-0784">Thiamine biosynthesis</keyword>
<name>A0ABR9XPX5_9CHLB</name>
<dbReference type="HAMAP" id="MF_00304">
    <property type="entry name" value="Thi4"/>
    <property type="match status" value="1"/>
</dbReference>
<evidence type="ECO:0000256" key="6">
    <source>
        <dbReference type="HAMAP-Rule" id="MF_00304"/>
    </source>
</evidence>
<accession>A0ABR9XPX5</accession>
<dbReference type="PRINTS" id="PR00419">
    <property type="entry name" value="ADXRDTASE"/>
</dbReference>
<dbReference type="InterPro" id="IPR002922">
    <property type="entry name" value="Thi4_fam"/>
</dbReference>
<sequence>MEEQISKSIIKSFFAKLEDSLSVDVAIVGAGPSGLIAAKELAKAGRKVAVFESKLAPGGGIWGGGMLFNEIVLQENIIPILDEYSIRHTSTGDGYVTADAVEVASALIYGAVHEGVRIFNTVRVEDLAMRDEKVCGVVINWNPVARLEMHVDPLVITSHAVLDGTGHPSELINLASSKAGITLDTPTGRVMGEKPMWMENGESSTVINTKRLYPGLYASGMAANNAMGGFRMGPIFGGMFLSGKKVAGLILDDLQAASA</sequence>
<comment type="function">
    <text evidence="6">Involved in the biosynthesis of the thiazole moiety of thiamine. Catalyzes the conversion of NAD and glycine to adenosine diphosphate 5-(2-hydroxyethyl)-4-methylthiazole-2-carboxylate (ADT), an adenylated thiazole intermediate, using free sulfide as a source of sulfur.</text>
</comment>
<dbReference type="Pfam" id="PF01946">
    <property type="entry name" value="Thi4"/>
    <property type="match status" value="1"/>
</dbReference>
<dbReference type="Gene3D" id="3.50.50.60">
    <property type="entry name" value="FAD/NAD(P)-binding domain"/>
    <property type="match status" value="1"/>
</dbReference>
<evidence type="ECO:0000313" key="7">
    <source>
        <dbReference type="EMBL" id="MBF0635888.1"/>
    </source>
</evidence>
<comment type="similarity">
    <text evidence="6">Belongs to the THI4 family.</text>
</comment>